<dbReference type="RefSeq" id="WP_157102927.1">
    <property type="nucleotide sequence ID" value="NZ_JAAXOP010000013.1"/>
</dbReference>
<evidence type="ECO:0000256" key="1">
    <source>
        <dbReference type="SAM" id="Phobius"/>
    </source>
</evidence>
<dbReference type="PANTHER" id="PTHR42305:SF1">
    <property type="entry name" value="MEMBRANE PROTEIN RV1733C-RELATED"/>
    <property type="match status" value="1"/>
</dbReference>
<organism evidence="2 3">
    <name type="scientific">Nocardia vermiculata</name>
    <dbReference type="NCBI Taxonomy" id="257274"/>
    <lineage>
        <taxon>Bacteria</taxon>
        <taxon>Bacillati</taxon>
        <taxon>Actinomycetota</taxon>
        <taxon>Actinomycetes</taxon>
        <taxon>Mycobacteriales</taxon>
        <taxon>Nocardiaceae</taxon>
        <taxon>Nocardia</taxon>
    </lineage>
</organism>
<keyword evidence="1" id="KW-1133">Transmembrane helix</keyword>
<keyword evidence="3" id="KW-1185">Reference proteome</keyword>
<dbReference type="PANTHER" id="PTHR42305">
    <property type="entry name" value="MEMBRANE PROTEIN RV1733C-RELATED"/>
    <property type="match status" value="1"/>
</dbReference>
<protein>
    <recommendedName>
        <fullName evidence="4">Transmembrane protein</fullName>
    </recommendedName>
</protein>
<keyword evidence="1" id="KW-0472">Membrane</keyword>
<name>A0A846Y7N0_9NOCA</name>
<proteinExistence type="predicted"/>
<gene>
    <name evidence="2" type="ORF">HGA08_21120</name>
</gene>
<dbReference type="EMBL" id="JAAXOP010000013">
    <property type="protein sequence ID" value="NKY52709.1"/>
    <property type="molecule type" value="Genomic_DNA"/>
</dbReference>
<keyword evidence="1" id="KW-0812">Transmembrane</keyword>
<feature type="transmembrane region" description="Helical" evidence="1">
    <location>
        <begin position="32"/>
        <end position="53"/>
    </location>
</feature>
<dbReference type="AlphaFoldDB" id="A0A846Y7N0"/>
<reference evidence="2 3" key="1">
    <citation type="submission" date="2020-04" db="EMBL/GenBank/DDBJ databases">
        <title>MicrobeNet Type strains.</title>
        <authorList>
            <person name="Nicholson A.C."/>
        </authorList>
    </citation>
    <scope>NUCLEOTIDE SEQUENCE [LARGE SCALE GENOMIC DNA]</scope>
    <source>
        <strain evidence="2 3">JCM 12354</strain>
    </source>
</reference>
<accession>A0A846Y7N0</accession>
<dbReference type="Proteomes" id="UP000565711">
    <property type="component" value="Unassembled WGS sequence"/>
</dbReference>
<sequence length="195" mass="20755">MVRTTSKVLRAGRIAPCARSPLMRRADRFEHALRLVLLLLAVAAIAVAVVAGMHQQQTDAARIRAENAAKTPVPAVIVTDPVRTPAPTGMYADQMQAEAQWIRDGQQHRATVDVVETAVPGEQVTVWLAPGGTVTGPPVADDAAVASGIATGIAVLLACWGLAYVLARATGYGLDRHRATEWGREWRQLEPGVGI</sequence>
<comment type="caution">
    <text evidence="2">The sequence shown here is derived from an EMBL/GenBank/DDBJ whole genome shotgun (WGS) entry which is preliminary data.</text>
</comment>
<evidence type="ECO:0008006" key="4">
    <source>
        <dbReference type="Google" id="ProtNLM"/>
    </source>
</evidence>
<evidence type="ECO:0000313" key="2">
    <source>
        <dbReference type="EMBL" id="NKY52709.1"/>
    </source>
</evidence>
<feature type="transmembrane region" description="Helical" evidence="1">
    <location>
        <begin position="143"/>
        <end position="167"/>
    </location>
</feature>
<dbReference type="InterPro" id="IPR039708">
    <property type="entry name" value="MT1774/Rv1733c-like"/>
</dbReference>
<evidence type="ECO:0000313" key="3">
    <source>
        <dbReference type="Proteomes" id="UP000565711"/>
    </source>
</evidence>